<organism evidence="1 2">
    <name type="scientific">Aquisalimonas asiatica</name>
    <dbReference type="NCBI Taxonomy" id="406100"/>
    <lineage>
        <taxon>Bacteria</taxon>
        <taxon>Pseudomonadati</taxon>
        <taxon>Pseudomonadota</taxon>
        <taxon>Gammaproteobacteria</taxon>
        <taxon>Chromatiales</taxon>
        <taxon>Ectothiorhodospiraceae</taxon>
        <taxon>Aquisalimonas</taxon>
    </lineage>
</organism>
<reference evidence="1 2" key="1">
    <citation type="submission" date="2016-10" db="EMBL/GenBank/DDBJ databases">
        <authorList>
            <person name="de Groot N.N."/>
        </authorList>
    </citation>
    <scope>NUCLEOTIDE SEQUENCE [LARGE SCALE GENOMIC DNA]</scope>
    <source>
        <strain evidence="1 2">CGMCC 1.6291</strain>
    </source>
</reference>
<sequence length="120" mass="13748">MDCQEVSQRGRPDKKRYHITDAGREAFVAALLQSPGRHKVRSEFLALLCFAHFLPPEQTQWVLDERYKEFQAAMEEANRWLADRGDTAPAGMRFAAGFRRAVMAAACTYMREHRSELKSG</sequence>
<keyword evidence="2" id="KW-1185">Reference proteome</keyword>
<proteinExistence type="predicted"/>
<evidence type="ECO:0000313" key="1">
    <source>
        <dbReference type="EMBL" id="SEO42490.1"/>
    </source>
</evidence>
<dbReference type="AlphaFoldDB" id="A0A1H8PKK9"/>
<name>A0A1H8PKK9_9GAMM</name>
<accession>A0A1H8PKK9</accession>
<dbReference type="Proteomes" id="UP000199657">
    <property type="component" value="Unassembled WGS sequence"/>
</dbReference>
<evidence type="ECO:0008006" key="3">
    <source>
        <dbReference type="Google" id="ProtNLM"/>
    </source>
</evidence>
<dbReference type="EMBL" id="FOEG01000001">
    <property type="protein sequence ID" value="SEO42490.1"/>
    <property type="molecule type" value="Genomic_DNA"/>
</dbReference>
<protein>
    <recommendedName>
        <fullName evidence="3">Transcriptional regulator, PadR family</fullName>
    </recommendedName>
</protein>
<dbReference type="SUPFAM" id="SSF46785">
    <property type="entry name" value="Winged helix' DNA-binding domain"/>
    <property type="match status" value="1"/>
</dbReference>
<gene>
    <name evidence="1" type="ORF">SAMN04488052_10114</name>
</gene>
<dbReference type="InterPro" id="IPR036390">
    <property type="entry name" value="WH_DNA-bd_sf"/>
</dbReference>
<dbReference type="STRING" id="406100.SAMN04488052_10114"/>
<evidence type="ECO:0000313" key="2">
    <source>
        <dbReference type="Proteomes" id="UP000199657"/>
    </source>
</evidence>